<keyword evidence="2" id="KW-1185">Reference proteome</keyword>
<dbReference type="AlphaFoldDB" id="A0A0U3FR60"/>
<evidence type="ECO:0000313" key="2">
    <source>
        <dbReference type="Proteomes" id="UP000060778"/>
    </source>
</evidence>
<evidence type="ECO:0008006" key="3">
    <source>
        <dbReference type="Google" id="ProtNLM"/>
    </source>
</evidence>
<dbReference type="InterPro" id="IPR008930">
    <property type="entry name" value="Terpenoid_cyclase/PrenylTrfase"/>
</dbReference>
<dbReference type="KEGG" id="iis:EYM_07905"/>
<dbReference type="STRING" id="940295.EYM_07905"/>
<gene>
    <name evidence="1" type="ORF">EYM_07905</name>
</gene>
<organism evidence="1 2">
    <name type="scientific">Ignicoccus islandicus DSM 13165</name>
    <dbReference type="NCBI Taxonomy" id="940295"/>
    <lineage>
        <taxon>Archaea</taxon>
        <taxon>Thermoproteota</taxon>
        <taxon>Thermoprotei</taxon>
        <taxon>Desulfurococcales</taxon>
        <taxon>Desulfurococcaceae</taxon>
        <taxon>Ignicoccus</taxon>
    </lineage>
</organism>
<evidence type="ECO:0000313" key="1">
    <source>
        <dbReference type="EMBL" id="ALU12831.1"/>
    </source>
</evidence>
<dbReference type="RefSeq" id="WP_075050533.1">
    <property type="nucleotide sequence ID" value="NZ_CP006867.1"/>
</dbReference>
<name>A0A0U3FR60_9CREN</name>
<dbReference type="OrthoDB" id="379551at2157"/>
<sequence length="314" mass="34408">MSAVRANELDAAINKAVTWLKRKQLPCGGWGGCDSSQTGLTGLIVVALVDSGIPLYDMSIVQAVRFIISKQRDDGFFQWSGSGPGSYYGSARAMLGVLAGTPRDELASVRVAIEKNINALSDGELSCGGWEANPGTGLSHWSSAEVLFSIWYAGTLFINEDWRCPLNYYVRFRKWFLKSQSSLGSWDGNCIDCTARILTFLNLYGYSGPETISATQFLLAQQEPDGRVGESPWATAWFMLGLITLNVEDRLIQEQARGAARRALQVLLESQLEDGGWPIFYDSDTSFETVTATVLWALAVYRNSLKGVKSVLGV</sequence>
<dbReference type="Gene3D" id="1.50.10.20">
    <property type="match status" value="2"/>
</dbReference>
<proteinExistence type="predicted"/>
<protein>
    <recommendedName>
        <fullName evidence="3">Squalene cyclase C-terminal domain-containing protein</fullName>
    </recommendedName>
</protein>
<dbReference type="GeneID" id="30680953"/>
<dbReference type="SUPFAM" id="SSF48239">
    <property type="entry name" value="Terpenoid cyclases/Protein prenyltransferases"/>
    <property type="match status" value="1"/>
</dbReference>
<reference evidence="1 2" key="1">
    <citation type="submission" date="2013-11" db="EMBL/GenBank/DDBJ databases">
        <title>Comparative genomics of Ignicoccus.</title>
        <authorList>
            <person name="Podar M."/>
        </authorList>
    </citation>
    <scope>NUCLEOTIDE SEQUENCE [LARGE SCALE GENOMIC DNA]</scope>
    <source>
        <strain evidence="1 2">DSM 13165</strain>
    </source>
</reference>
<dbReference type="EMBL" id="CP006867">
    <property type="protein sequence ID" value="ALU12831.1"/>
    <property type="molecule type" value="Genomic_DNA"/>
</dbReference>
<accession>A0A0U3FR60</accession>
<dbReference type="Proteomes" id="UP000060778">
    <property type="component" value="Chromosome"/>
</dbReference>